<accession>A0A4Q9P4F6</accession>
<keyword evidence="2" id="KW-1185">Reference proteome</keyword>
<feature type="non-terminal residue" evidence="1">
    <location>
        <position position="85"/>
    </location>
</feature>
<organism evidence="1 2">
    <name type="scientific">Dichomitus squalens</name>
    <dbReference type="NCBI Taxonomy" id="114155"/>
    <lineage>
        <taxon>Eukaryota</taxon>
        <taxon>Fungi</taxon>
        <taxon>Dikarya</taxon>
        <taxon>Basidiomycota</taxon>
        <taxon>Agaricomycotina</taxon>
        <taxon>Agaricomycetes</taxon>
        <taxon>Polyporales</taxon>
        <taxon>Polyporaceae</taxon>
        <taxon>Dichomitus</taxon>
    </lineage>
</organism>
<protein>
    <submittedName>
        <fullName evidence="1">Uncharacterized protein</fullName>
    </submittedName>
</protein>
<gene>
    <name evidence="1" type="ORF">BD310DRAFT_799381</name>
</gene>
<reference evidence="1 2" key="1">
    <citation type="submission" date="2019-01" db="EMBL/GenBank/DDBJ databases">
        <title>Draft genome sequences of three monokaryotic isolates of the white-rot basidiomycete fungus Dichomitus squalens.</title>
        <authorList>
            <consortium name="DOE Joint Genome Institute"/>
            <person name="Lopez S.C."/>
            <person name="Andreopoulos B."/>
            <person name="Pangilinan J."/>
            <person name="Lipzen A."/>
            <person name="Riley R."/>
            <person name="Ahrendt S."/>
            <person name="Ng V."/>
            <person name="Barry K."/>
            <person name="Daum C."/>
            <person name="Grigoriev I.V."/>
            <person name="Hilden K.S."/>
            <person name="Makela M.R."/>
            <person name="de Vries R.P."/>
        </authorList>
    </citation>
    <scope>NUCLEOTIDE SEQUENCE [LARGE SCALE GENOMIC DNA]</scope>
    <source>
        <strain evidence="1 2">CBS 464.89</strain>
    </source>
</reference>
<dbReference type="EMBL" id="ML145257">
    <property type="protein sequence ID" value="TBU52305.1"/>
    <property type="molecule type" value="Genomic_DNA"/>
</dbReference>
<name>A0A4Q9P4F6_9APHY</name>
<sequence length="85" mass="9299">MRCWAEGHREFCTPSLSTTLSPDSCGLYRRSGKSSPSMTPTYPLSAPAAAQIPGSSLHRLGAFTLAVRPSKTYIRARTTCRPHLF</sequence>
<evidence type="ECO:0000313" key="2">
    <source>
        <dbReference type="Proteomes" id="UP000292082"/>
    </source>
</evidence>
<dbReference type="Proteomes" id="UP000292082">
    <property type="component" value="Unassembled WGS sequence"/>
</dbReference>
<evidence type="ECO:0000313" key="1">
    <source>
        <dbReference type="EMBL" id="TBU52305.1"/>
    </source>
</evidence>
<dbReference type="AlphaFoldDB" id="A0A4Q9P4F6"/>
<proteinExistence type="predicted"/>